<organism evidence="1 2">
    <name type="scientific">Cellulomonas composti</name>
    <dbReference type="NCBI Taxonomy" id="266130"/>
    <lineage>
        <taxon>Bacteria</taxon>
        <taxon>Bacillati</taxon>
        <taxon>Actinomycetota</taxon>
        <taxon>Actinomycetes</taxon>
        <taxon>Micrococcales</taxon>
        <taxon>Cellulomonadaceae</taxon>
        <taxon>Cellulomonas</taxon>
    </lineage>
</organism>
<keyword evidence="2" id="KW-1185">Reference proteome</keyword>
<dbReference type="EMBL" id="BJWG01000001">
    <property type="protein sequence ID" value="GEL93700.1"/>
    <property type="molecule type" value="Genomic_DNA"/>
</dbReference>
<dbReference type="OrthoDB" id="9807577at2"/>
<comment type="caution">
    <text evidence="1">The sequence shown here is derived from an EMBL/GenBank/DDBJ whole genome shotgun (WGS) entry which is preliminary data.</text>
</comment>
<proteinExistence type="predicted"/>
<evidence type="ECO:0000313" key="2">
    <source>
        <dbReference type="Proteomes" id="UP000321720"/>
    </source>
</evidence>
<evidence type="ECO:0000313" key="1">
    <source>
        <dbReference type="EMBL" id="GEL93700.1"/>
    </source>
</evidence>
<dbReference type="Proteomes" id="UP000321720">
    <property type="component" value="Unassembled WGS sequence"/>
</dbReference>
<accession>A0A511J6S1</accession>
<sequence>MPDRFTSVHVRTDRTVAISDRGWLSRSEAIAAYRRHFQAQLDHATRALAATDDDLVVETHAGAWDGPRRPRSYRVSTAHAGATISSDGRYRYTLTRSDGNGGDLATFVMLNPSTADDATDDPTIRRCVEFARRWGLDGIVVVNLYAWRATNPRELAARARGGCDIVGPENDAHIVAAIREAAGPVIAAWGAQSRIDSRVEDVLALPGMQTVHHLGLTKSGAPRHPLYVRGDTPLTPWLAPLPTGAVR</sequence>
<protein>
    <recommendedName>
        <fullName evidence="3">DUF1643 domain-containing protein</fullName>
    </recommendedName>
</protein>
<dbReference type="InterPro" id="IPR012441">
    <property type="entry name" value="DUF1643"/>
</dbReference>
<dbReference type="RefSeq" id="WP_146841298.1">
    <property type="nucleotide sequence ID" value="NZ_BJWG01000001.1"/>
</dbReference>
<dbReference type="Pfam" id="PF07799">
    <property type="entry name" value="DUF1643"/>
    <property type="match status" value="1"/>
</dbReference>
<evidence type="ECO:0008006" key="3">
    <source>
        <dbReference type="Google" id="ProtNLM"/>
    </source>
</evidence>
<reference evidence="1 2" key="1">
    <citation type="submission" date="2019-07" db="EMBL/GenBank/DDBJ databases">
        <title>Whole genome shotgun sequence of Cellulomonas composti NBRC 100758.</title>
        <authorList>
            <person name="Hosoyama A."/>
            <person name="Uohara A."/>
            <person name="Ohji S."/>
            <person name="Ichikawa N."/>
        </authorList>
    </citation>
    <scope>NUCLEOTIDE SEQUENCE [LARGE SCALE GENOMIC DNA]</scope>
    <source>
        <strain evidence="1 2">NBRC 100758</strain>
    </source>
</reference>
<gene>
    <name evidence="1" type="ORF">CCO02nite_03580</name>
</gene>
<dbReference type="AlphaFoldDB" id="A0A511J6S1"/>
<name>A0A511J6S1_9CELL</name>